<proteinExistence type="predicted"/>
<gene>
    <name evidence="1" type="ORF">TCIL3000_11_12120</name>
</gene>
<reference evidence="1" key="1">
    <citation type="journal article" date="2012" name="Proc. Natl. Acad. Sci. U.S.A.">
        <title>Antigenic diversity is generated by distinct evolutionary mechanisms in African trypanosome species.</title>
        <authorList>
            <person name="Jackson A.P."/>
            <person name="Berry A."/>
            <person name="Aslett M."/>
            <person name="Allison H.C."/>
            <person name="Burton P."/>
            <person name="Vavrova-Anderson J."/>
            <person name="Brown R."/>
            <person name="Browne H."/>
            <person name="Corton N."/>
            <person name="Hauser H."/>
            <person name="Gamble J."/>
            <person name="Gilderthorp R."/>
            <person name="Marcello L."/>
            <person name="McQuillan J."/>
            <person name="Otto T.D."/>
            <person name="Quail M.A."/>
            <person name="Sanders M.J."/>
            <person name="van Tonder A."/>
            <person name="Ginger M.L."/>
            <person name="Field M.C."/>
            <person name="Barry J.D."/>
            <person name="Hertz-Fowler C."/>
            <person name="Berriman M."/>
        </authorList>
    </citation>
    <scope>NUCLEOTIDE SEQUENCE</scope>
    <source>
        <strain evidence="1">IL3000</strain>
    </source>
</reference>
<dbReference type="PIRSF" id="PIRSF035170">
    <property type="entry name" value="HD_phosphohydro"/>
    <property type="match status" value="1"/>
</dbReference>
<dbReference type="SUPFAM" id="SSF109604">
    <property type="entry name" value="HD-domain/PDEase-like"/>
    <property type="match status" value="1"/>
</dbReference>
<dbReference type="PANTHER" id="PTHR21174:SF0">
    <property type="entry name" value="HD PHOSPHOHYDROLASE FAMILY PROTEIN-RELATED"/>
    <property type="match status" value="1"/>
</dbReference>
<sequence length="287" mass="32927">MIVMQDPTGTTNKGSGLAFASWNRCLAMLLPHPSEDVVEEMWGRYIAAPYAEPHRYYHTMTHLEEMLSHFLQYQSSVAPEHCLPEWGTRRLVVELAILFHDVVYDPKRNDNEERSVDWFRAFWGHIRELASQSFTMAGSGDGQSGVAQRMRGELIWDDDVAAKEVETTVEGFILCTKSHMAVEPSYLKCNGDTHEIASPPPDLHLFLDLDLAILGSPAERYKQYAADVRREYGWYSDTDFARGRSTFLQNFLQCPQWYKTKYFCDALEETGRANVVGEVRALMEQLR</sequence>
<dbReference type="AlphaFoldDB" id="G0V247"/>
<evidence type="ECO:0000313" key="1">
    <source>
        <dbReference type="EMBL" id="CCC95719.1"/>
    </source>
</evidence>
<dbReference type="VEuPathDB" id="TriTrypDB:TcIL3000.11.12120"/>
<dbReference type="EMBL" id="HE575324">
    <property type="protein sequence ID" value="CCC95719.1"/>
    <property type="molecule type" value="Genomic_DNA"/>
</dbReference>
<protein>
    <submittedName>
        <fullName evidence="1">Uncharacterized protein TCIL3000_11_12120</fullName>
    </submittedName>
</protein>
<dbReference type="InterPro" id="IPR009218">
    <property type="entry name" value="HD_phosphohydro"/>
</dbReference>
<accession>G0V247</accession>
<organism evidence="1">
    <name type="scientific">Trypanosoma congolense (strain IL3000)</name>
    <dbReference type="NCBI Taxonomy" id="1068625"/>
    <lineage>
        <taxon>Eukaryota</taxon>
        <taxon>Discoba</taxon>
        <taxon>Euglenozoa</taxon>
        <taxon>Kinetoplastea</taxon>
        <taxon>Metakinetoplastina</taxon>
        <taxon>Trypanosomatida</taxon>
        <taxon>Trypanosomatidae</taxon>
        <taxon>Trypanosoma</taxon>
        <taxon>Nannomonas</taxon>
    </lineage>
</organism>
<name>G0V247_TRYCI</name>
<dbReference type="PANTHER" id="PTHR21174">
    <property type="match status" value="1"/>
</dbReference>